<name>A0A7U7J2F6_9GAMM</name>
<proteinExistence type="predicted"/>
<dbReference type="Proteomes" id="UP000019184">
    <property type="component" value="Unassembled WGS sequence"/>
</dbReference>
<dbReference type="RefSeq" id="WP_034430032.1">
    <property type="nucleotide sequence ID" value="NZ_CBTK010000004.1"/>
</dbReference>
<dbReference type="OrthoDB" id="443235at2"/>
<evidence type="ECO:0000313" key="2">
    <source>
        <dbReference type="EMBL" id="CDH43104.1"/>
    </source>
</evidence>
<accession>A0A7U7J2F6</accession>
<dbReference type="InterPro" id="IPR032830">
    <property type="entry name" value="XPB/Ssl2_N"/>
</dbReference>
<dbReference type="Pfam" id="PF13625">
    <property type="entry name" value="Helicase_C_3"/>
    <property type="match status" value="1"/>
</dbReference>
<evidence type="ECO:0000313" key="3">
    <source>
        <dbReference type="Proteomes" id="UP000019184"/>
    </source>
</evidence>
<evidence type="ECO:0000259" key="1">
    <source>
        <dbReference type="Pfam" id="PF13625"/>
    </source>
</evidence>
<dbReference type="EMBL" id="CBTK010000004">
    <property type="protein sequence ID" value="CDH43104.1"/>
    <property type="molecule type" value="Genomic_DNA"/>
</dbReference>
<dbReference type="AlphaFoldDB" id="A0A7U7J2F6"/>
<sequence>MAYASNEPQSIPTLFDALQTETVDTLKKLAALAGVQQNMPVRKANLVEYIKQRMAGENLQVLWQRLDTLQQAAVAETAHGPSPCFDAERFVAKYGQLPKWGEKEFYKSNPSLLGLFFYSKIMPDDLRQRFRSFVPKPEPVRLAPQNEIPGEWALTYEEWDQAAKKKKAYRKMIPITLRLTERSALHDLKAVLRLIDAGKLAVSDKTRQPGVAGLKAVNTVLLGGDFYDDSGYGEYEKIGLIKAFAWPMLVQGSGLAALDGKTLQLTKSGQKALSDPLENTLAQVWQRWLKTTVFDELRRIDCIKGQAGKGQRGLTAVAGRRAAINQALKYCPPGQWIAVNDLFRQMRVNGPNFEITRDPWNLYICESGYGSLGYEGFHDWKILQARYALCLLFEYVATLGLLDVAYIPPHDARLDYRDLWGTDDLSFLSRYDGLLYVRINPLGAYVLGLAPAYQPTAPEAATPEVALIRVLPTLEIAAIGPPLEPADTMLLDSYAGKISDAVWKLDQPRLLEALEAGHDLTALAELLVSLSGQPLPETVERFLEDMARRARSVQSKGSVWLIECADKALAALIANDSRTKPYCQLAGDRSLMVPLDSGTRFRSALRKLGYIIPK</sequence>
<keyword evidence="3" id="KW-1185">Reference proteome</keyword>
<feature type="domain" description="Helicase XPB/Ssl2 N-terminal" evidence="1">
    <location>
        <begin position="482"/>
        <end position="581"/>
    </location>
</feature>
<gene>
    <name evidence="2" type="ORF">BN874_1010011</name>
</gene>
<reference evidence="2 3" key="1">
    <citation type="journal article" date="2014" name="ISME J.">
        <title>Candidatus Competibacter-lineage genomes retrieved from metagenomes reveal functional metabolic diversity.</title>
        <authorList>
            <person name="McIlroy S.J."/>
            <person name="Albertsen M."/>
            <person name="Andresen E.K."/>
            <person name="Saunders A.M."/>
            <person name="Kristiansen R."/>
            <person name="Stokholm-Bjerregaard M."/>
            <person name="Nielsen K.L."/>
            <person name="Nielsen P.H."/>
        </authorList>
    </citation>
    <scope>NUCLEOTIDE SEQUENCE [LARGE SCALE GENOMIC DNA]</scope>
    <source>
        <strain evidence="2 3">Run_B_J11</strain>
    </source>
</reference>
<protein>
    <recommendedName>
        <fullName evidence="1">Helicase XPB/Ssl2 N-terminal domain-containing protein</fullName>
    </recommendedName>
</protein>
<comment type="caution">
    <text evidence="2">The sequence shown here is derived from an EMBL/GenBank/DDBJ whole genome shotgun (WGS) entry which is preliminary data.</text>
</comment>
<organism evidence="2 3">
    <name type="scientific">Candidatus Contendobacter odensis Run_B_J11</name>
    <dbReference type="NCBI Taxonomy" id="1400861"/>
    <lineage>
        <taxon>Bacteria</taxon>
        <taxon>Pseudomonadati</taxon>
        <taxon>Pseudomonadota</taxon>
        <taxon>Gammaproteobacteria</taxon>
        <taxon>Candidatus Competibacteraceae</taxon>
        <taxon>Candidatus Contendibacter</taxon>
    </lineage>
</organism>